<organism evidence="1 2">
    <name type="scientific">Streptomyces demainii</name>
    <dbReference type="NCBI Taxonomy" id="588122"/>
    <lineage>
        <taxon>Bacteria</taxon>
        <taxon>Bacillati</taxon>
        <taxon>Actinomycetota</taxon>
        <taxon>Actinomycetes</taxon>
        <taxon>Kitasatosporales</taxon>
        <taxon>Streptomycetaceae</taxon>
        <taxon>Streptomyces</taxon>
    </lineage>
</organism>
<proteinExistence type="predicted"/>
<sequence length="188" mass="20687">MEHTPMPEPMRRAVNQLVYEAVERCQEVLSYAASDVARDWKRMTLYRATDAADTMDSVAMLIAAYCEQVGVDPETLNGYLQINQQQSRADGPQEDERAHLAGLLGQAAPAGTSELGTVRMVYGRGQRQAEAAQRPEDHPEVLFTMACLHGLRAKLCDDLGSLDRFPPEVAAMARRVAECLEVPEPATA</sequence>
<reference evidence="1 2" key="1">
    <citation type="submission" date="2023-07" db="EMBL/GenBank/DDBJ databases">
        <title>Sequencing the genomes of 1000 actinobacteria strains.</title>
        <authorList>
            <person name="Klenk H.-P."/>
        </authorList>
    </citation>
    <scope>NUCLEOTIDE SEQUENCE [LARGE SCALE GENOMIC DNA]</scope>
    <source>
        <strain evidence="1 2">DSM 41600</strain>
    </source>
</reference>
<dbReference type="EMBL" id="JAURUE010000001">
    <property type="protein sequence ID" value="MDP9607737.1"/>
    <property type="molecule type" value="Genomic_DNA"/>
</dbReference>
<dbReference type="RefSeq" id="WP_307109789.1">
    <property type="nucleotide sequence ID" value="NZ_JAURUE010000001.1"/>
</dbReference>
<name>A0ABT9KH38_9ACTN</name>
<keyword evidence="2" id="KW-1185">Reference proteome</keyword>
<protein>
    <submittedName>
        <fullName evidence="1">Uncharacterized protein</fullName>
    </submittedName>
</protein>
<accession>A0ABT9KH38</accession>
<evidence type="ECO:0000313" key="1">
    <source>
        <dbReference type="EMBL" id="MDP9607737.1"/>
    </source>
</evidence>
<dbReference type="Proteomes" id="UP001234880">
    <property type="component" value="Unassembled WGS sequence"/>
</dbReference>
<evidence type="ECO:0000313" key="2">
    <source>
        <dbReference type="Proteomes" id="UP001234880"/>
    </source>
</evidence>
<comment type="caution">
    <text evidence="1">The sequence shown here is derived from an EMBL/GenBank/DDBJ whole genome shotgun (WGS) entry which is preliminary data.</text>
</comment>
<gene>
    <name evidence="1" type="ORF">JOF35_000014</name>
</gene>